<dbReference type="EMBL" id="JARKIF010000021">
    <property type="protein sequence ID" value="KAJ7617168.1"/>
    <property type="molecule type" value="Genomic_DNA"/>
</dbReference>
<comment type="caution">
    <text evidence="3">The sequence shown here is derived from an EMBL/GenBank/DDBJ whole genome shotgun (WGS) entry which is preliminary data.</text>
</comment>
<protein>
    <recommendedName>
        <fullName evidence="5">Extracellular membrane protein CFEM domain-containing protein</fullName>
    </recommendedName>
</protein>
<sequence length="356" mass="38556">MPGFRPKHKAPNSGFGGQTRPSRPKVLSPGITTCAPLQNEAGNGPCVFGSAFCTLAAGKSLQCNCSTAAYFTVTACEFCANRSTSSVPEFLQQNECGVKIESTFPSPLPSGELPPWLFAMVSATPLPTTFDAAAASSLALSKPISLSSTSLSPSTALPSVLNPPDTISRTHPLPRGAIVGIVFGIVVPLIVVFLLFFRRRRPRMPPNLALVSYPPANLMVEDRERNITVTPYPAHVRPESHDTLRQEWLPNKLRLAREGITHIWPFSSRDVTSSGVVDNNPMGHESMAPVPTASLRDESEVAISRLRGRNEMCEARVRRLEADISEARRGDAPPPEYNVDHVHDQQQRTDGGCGLI</sequence>
<feature type="region of interest" description="Disordered" evidence="1">
    <location>
        <begin position="1"/>
        <end position="25"/>
    </location>
</feature>
<evidence type="ECO:0000256" key="1">
    <source>
        <dbReference type="SAM" id="MobiDB-lite"/>
    </source>
</evidence>
<feature type="compositionally biased region" description="Basic residues" evidence="1">
    <location>
        <begin position="1"/>
        <end position="10"/>
    </location>
</feature>
<feature type="region of interest" description="Disordered" evidence="1">
    <location>
        <begin position="328"/>
        <end position="356"/>
    </location>
</feature>
<evidence type="ECO:0000256" key="2">
    <source>
        <dbReference type="SAM" id="Phobius"/>
    </source>
</evidence>
<feature type="compositionally biased region" description="Basic and acidic residues" evidence="1">
    <location>
        <begin position="338"/>
        <end position="347"/>
    </location>
</feature>
<keyword evidence="2" id="KW-1133">Transmembrane helix</keyword>
<dbReference type="Proteomes" id="UP001221142">
    <property type="component" value="Unassembled WGS sequence"/>
</dbReference>
<keyword evidence="2" id="KW-0472">Membrane</keyword>
<feature type="transmembrane region" description="Helical" evidence="2">
    <location>
        <begin position="177"/>
        <end position="197"/>
    </location>
</feature>
<proteinExistence type="predicted"/>
<evidence type="ECO:0000313" key="4">
    <source>
        <dbReference type="Proteomes" id="UP001221142"/>
    </source>
</evidence>
<evidence type="ECO:0000313" key="3">
    <source>
        <dbReference type="EMBL" id="KAJ7617168.1"/>
    </source>
</evidence>
<gene>
    <name evidence="3" type="ORF">FB45DRAFT_933557</name>
</gene>
<name>A0AAD7BCT7_9AGAR</name>
<keyword evidence="4" id="KW-1185">Reference proteome</keyword>
<organism evidence="3 4">
    <name type="scientific">Roridomyces roridus</name>
    <dbReference type="NCBI Taxonomy" id="1738132"/>
    <lineage>
        <taxon>Eukaryota</taxon>
        <taxon>Fungi</taxon>
        <taxon>Dikarya</taxon>
        <taxon>Basidiomycota</taxon>
        <taxon>Agaricomycotina</taxon>
        <taxon>Agaricomycetes</taxon>
        <taxon>Agaricomycetidae</taxon>
        <taxon>Agaricales</taxon>
        <taxon>Marasmiineae</taxon>
        <taxon>Mycenaceae</taxon>
        <taxon>Roridomyces</taxon>
    </lineage>
</organism>
<keyword evidence="2" id="KW-0812">Transmembrane</keyword>
<evidence type="ECO:0008006" key="5">
    <source>
        <dbReference type="Google" id="ProtNLM"/>
    </source>
</evidence>
<dbReference type="AlphaFoldDB" id="A0AAD7BCT7"/>
<accession>A0AAD7BCT7</accession>
<reference evidence="3" key="1">
    <citation type="submission" date="2023-03" db="EMBL/GenBank/DDBJ databases">
        <title>Massive genome expansion in bonnet fungi (Mycena s.s.) driven by repeated elements and novel gene families across ecological guilds.</title>
        <authorList>
            <consortium name="Lawrence Berkeley National Laboratory"/>
            <person name="Harder C.B."/>
            <person name="Miyauchi S."/>
            <person name="Viragh M."/>
            <person name="Kuo A."/>
            <person name="Thoen E."/>
            <person name="Andreopoulos B."/>
            <person name="Lu D."/>
            <person name="Skrede I."/>
            <person name="Drula E."/>
            <person name="Henrissat B."/>
            <person name="Morin E."/>
            <person name="Kohler A."/>
            <person name="Barry K."/>
            <person name="LaButti K."/>
            <person name="Morin E."/>
            <person name="Salamov A."/>
            <person name="Lipzen A."/>
            <person name="Mereny Z."/>
            <person name="Hegedus B."/>
            <person name="Baldrian P."/>
            <person name="Stursova M."/>
            <person name="Weitz H."/>
            <person name="Taylor A."/>
            <person name="Grigoriev I.V."/>
            <person name="Nagy L.G."/>
            <person name="Martin F."/>
            <person name="Kauserud H."/>
        </authorList>
    </citation>
    <scope>NUCLEOTIDE SEQUENCE</scope>
    <source>
        <strain evidence="3">9284</strain>
    </source>
</reference>